<feature type="transmembrane region" description="Helical" evidence="8">
    <location>
        <begin position="298"/>
        <end position="318"/>
    </location>
</feature>
<evidence type="ECO:0000259" key="9">
    <source>
        <dbReference type="Pfam" id="PF13231"/>
    </source>
</evidence>
<keyword evidence="5 8" id="KW-0812">Transmembrane</keyword>
<evidence type="ECO:0000313" key="10">
    <source>
        <dbReference type="EMBL" id="AJA06896.1"/>
    </source>
</evidence>
<keyword evidence="6 8" id="KW-1133">Transmembrane helix</keyword>
<reference evidence="10 11" key="1">
    <citation type="journal article" date="2015" name="Proc. Natl. Acad. Sci. U.S.A.">
        <title>Cultivation of a human-associated TM7 phylotype reveals a reduced genome and epibiotic parasitic lifestyle.</title>
        <authorList>
            <person name="He X."/>
            <person name="McLean J.S."/>
            <person name="Edlund A."/>
            <person name="Yooseph S."/>
            <person name="Hall A.P."/>
            <person name="Liu S.Y."/>
            <person name="Dorrestein P.C."/>
            <person name="Esquenazi E."/>
            <person name="Hunter R.C."/>
            <person name="Cheng G."/>
            <person name="Nelson K.E."/>
            <person name="Lux R."/>
            <person name="Shi W."/>
        </authorList>
    </citation>
    <scope>NUCLEOTIDE SEQUENCE [LARGE SCALE GENOMIC DNA]</scope>
    <source>
        <strain evidence="10 11">TM7x</strain>
    </source>
</reference>
<feature type="transmembrane region" description="Helical" evidence="8">
    <location>
        <begin position="272"/>
        <end position="292"/>
    </location>
</feature>
<gene>
    <name evidence="10" type="ORF">TM7x_03040</name>
</gene>
<feature type="transmembrane region" description="Helical" evidence="8">
    <location>
        <begin position="92"/>
        <end position="112"/>
    </location>
</feature>
<feature type="transmembrane region" description="Helical" evidence="8">
    <location>
        <begin position="355"/>
        <end position="372"/>
    </location>
</feature>
<evidence type="ECO:0000256" key="1">
    <source>
        <dbReference type="ARBA" id="ARBA00004651"/>
    </source>
</evidence>
<dbReference type="GO" id="GO:0016763">
    <property type="term" value="F:pentosyltransferase activity"/>
    <property type="evidence" value="ECO:0007669"/>
    <property type="project" value="TreeGrafter"/>
</dbReference>
<keyword evidence="11" id="KW-1185">Reference proteome</keyword>
<evidence type="ECO:0000256" key="5">
    <source>
        <dbReference type="ARBA" id="ARBA00022692"/>
    </source>
</evidence>
<evidence type="ECO:0000313" key="11">
    <source>
        <dbReference type="Proteomes" id="UP000030902"/>
    </source>
</evidence>
<keyword evidence="7 8" id="KW-0472">Membrane</keyword>
<dbReference type="InterPro" id="IPR050297">
    <property type="entry name" value="LipidA_mod_glycosyltrf_83"/>
</dbReference>
<dbReference type="Pfam" id="PF13231">
    <property type="entry name" value="PMT_2"/>
    <property type="match status" value="1"/>
</dbReference>
<evidence type="ECO:0000256" key="2">
    <source>
        <dbReference type="ARBA" id="ARBA00022475"/>
    </source>
</evidence>
<evidence type="ECO:0000256" key="6">
    <source>
        <dbReference type="ARBA" id="ARBA00022989"/>
    </source>
</evidence>
<dbReference type="Proteomes" id="UP000030902">
    <property type="component" value="Chromosome"/>
</dbReference>
<dbReference type="AlphaFoldDB" id="A0A6S4GRY9"/>
<evidence type="ECO:0000256" key="3">
    <source>
        <dbReference type="ARBA" id="ARBA00022676"/>
    </source>
</evidence>
<dbReference type="RefSeq" id="WP_039327728.1">
    <property type="nucleotide sequence ID" value="NZ_CP007496.1"/>
</dbReference>
<dbReference type="PANTHER" id="PTHR33908">
    <property type="entry name" value="MANNOSYLTRANSFERASE YKCB-RELATED"/>
    <property type="match status" value="1"/>
</dbReference>
<evidence type="ECO:0000256" key="7">
    <source>
        <dbReference type="ARBA" id="ARBA00023136"/>
    </source>
</evidence>
<keyword evidence="4" id="KW-0808">Transferase</keyword>
<dbReference type="GO" id="GO:0005886">
    <property type="term" value="C:plasma membrane"/>
    <property type="evidence" value="ECO:0007669"/>
    <property type="project" value="UniProtKB-SubCell"/>
</dbReference>
<protein>
    <recommendedName>
        <fullName evidence="9">Glycosyltransferase RgtA/B/C/D-like domain-containing protein</fullName>
    </recommendedName>
</protein>
<dbReference type="KEGG" id="sox:TM7x_03040"/>
<organism evidence="10 11">
    <name type="scientific">Candidatus Nanosynbacter lyticus</name>
    <dbReference type="NCBI Taxonomy" id="2093824"/>
    <lineage>
        <taxon>Bacteria</taxon>
        <taxon>Candidatus Saccharimonadota</taxon>
        <taxon>Candidatus Saccharimonadia</taxon>
        <taxon>Candidatus Nanosynbacterales</taxon>
        <taxon>Candidatus Nanosynbacteraceae</taxon>
        <taxon>Candidatus Nanosynbacter</taxon>
    </lineage>
</organism>
<dbReference type="PANTHER" id="PTHR33908:SF3">
    <property type="entry name" value="UNDECAPRENYL PHOSPHATE-ALPHA-4-AMINO-4-DEOXY-L-ARABINOSE ARABINOSYL TRANSFERASE"/>
    <property type="match status" value="1"/>
</dbReference>
<name>A0A6S4GRY9_9BACT</name>
<dbReference type="InterPro" id="IPR038731">
    <property type="entry name" value="RgtA/B/C-like"/>
</dbReference>
<keyword evidence="3" id="KW-0328">Glycosyltransferase</keyword>
<accession>A0A6S4GRY9</accession>
<dbReference type="GO" id="GO:0009103">
    <property type="term" value="P:lipopolysaccharide biosynthetic process"/>
    <property type="evidence" value="ECO:0007669"/>
    <property type="project" value="TreeGrafter"/>
</dbReference>
<proteinExistence type="predicted"/>
<keyword evidence="2" id="KW-1003">Cell membrane</keyword>
<dbReference type="GO" id="GO:0010041">
    <property type="term" value="P:response to iron(III) ion"/>
    <property type="evidence" value="ECO:0007669"/>
    <property type="project" value="TreeGrafter"/>
</dbReference>
<comment type="subcellular location">
    <subcellularLocation>
        <location evidence="1">Cell membrane</location>
        <topology evidence="1">Multi-pass membrane protein</topology>
    </subcellularLocation>
</comment>
<feature type="domain" description="Glycosyltransferase RgtA/B/C/D-like" evidence="9">
    <location>
        <begin position="71"/>
        <end position="234"/>
    </location>
</feature>
<feature type="transmembrane region" description="Helical" evidence="8">
    <location>
        <begin position="171"/>
        <end position="199"/>
    </location>
</feature>
<feature type="transmembrane region" description="Helical" evidence="8">
    <location>
        <begin position="219"/>
        <end position="238"/>
    </location>
</feature>
<feature type="transmembrane region" description="Helical" evidence="8">
    <location>
        <begin position="12"/>
        <end position="32"/>
    </location>
</feature>
<dbReference type="EMBL" id="CP007496">
    <property type="protein sequence ID" value="AJA06896.1"/>
    <property type="molecule type" value="Genomic_DNA"/>
</dbReference>
<feature type="transmembrane region" description="Helical" evidence="8">
    <location>
        <begin position="141"/>
        <end position="159"/>
    </location>
</feature>
<sequence length="503" mass="58147">MKNICANLKNLYAFLHKIPSWVWLIPILILAISARTTQLTKADIWHDEGYTATIINQPLIDIISTTTTDVHPPFYYIIMHFWQLLFGSSVTALRSFSVVCGAMTVAMLFLLLQKLFSKRIAIFGAFLAALGPFLIRYSDEARMYALAALIGVAATYAFIMAVERKDKKPWWILYGFLVAIGIYTQYFLALLLPAHFVYLWLKIDGNRTDVIKIFTNKNIWLAAGLCFLLFLPWLPVMISQVSRVSGEFWIPEVNKFTIPTTLSMFLTYDERIVRYFGLLLLPIMLIASLTLAKKFHKYRAAIWLMTIWSFLSMIIIYVLSKGRPVYLDRYFTYSAPAFYSLIAIYIGIIFSSKRIRSVGLSIIFILLIGCYMRHTGSKNITEASWNNTETAMNHINKNIKSNDSIISGEIYTYFHTSYYNKTNKEIVLLRPDQELNWAGEWGLIKKLNTPEIASLNEVKSPRIWLILRTKTYNEYKKQVPPHWQLQQEYHDGDLIIGLYVNKL</sequence>
<feature type="transmembrane region" description="Helical" evidence="8">
    <location>
        <begin position="330"/>
        <end position="349"/>
    </location>
</feature>
<evidence type="ECO:0000256" key="4">
    <source>
        <dbReference type="ARBA" id="ARBA00022679"/>
    </source>
</evidence>
<evidence type="ECO:0000256" key="8">
    <source>
        <dbReference type="SAM" id="Phobius"/>
    </source>
</evidence>